<evidence type="ECO:0000256" key="6">
    <source>
        <dbReference type="ARBA" id="ARBA00023239"/>
    </source>
</evidence>
<dbReference type="PANTHER" id="PTHR43715">
    <property type="entry name" value="GDP-MANNOSE 4,6-DEHYDRATASE"/>
    <property type="match status" value="1"/>
</dbReference>
<gene>
    <name evidence="9" type="ORF">SAMN02982931_02818</name>
</gene>
<comment type="function">
    <text evidence="7">Catalyzes the conversion of GDP-D-mannose to GDP-4-dehydro-6-deoxy-D-mannose.</text>
</comment>
<reference evidence="9 10" key="1">
    <citation type="submission" date="2016-10" db="EMBL/GenBank/DDBJ databases">
        <authorList>
            <person name="de Groot N.N."/>
        </authorList>
    </citation>
    <scope>NUCLEOTIDE SEQUENCE [LARGE SCALE GENOMIC DNA]</scope>
    <source>
        <strain evidence="9 10">ATCC 35022</strain>
    </source>
</reference>
<dbReference type="InterPro" id="IPR016040">
    <property type="entry name" value="NAD(P)-bd_dom"/>
</dbReference>
<evidence type="ECO:0000256" key="2">
    <source>
        <dbReference type="ARBA" id="ARBA00001937"/>
    </source>
</evidence>
<feature type="domain" description="NAD(P)-binding" evidence="8">
    <location>
        <begin position="9"/>
        <end position="311"/>
    </location>
</feature>
<organism evidence="9 10">
    <name type="scientific">Bauldia litoralis</name>
    <dbReference type="NCBI Taxonomy" id="665467"/>
    <lineage>
        <taxon>Bacteria</taxon>
        <taxon>Pseudomonadati</taxon>
        <taxon>Pseudomonadota</taxon>
        <taxon>Alphaproteobacteria</taxon>
        <taxon>Hyphomicrobiales</taxon>
        <taxon>Kaistiaceae</taxon>
        <taxon>Bauldia</taxon>
    </lineage>
</organism>
<comment type="catalytic activity">
    <reaction evidence="1">
        <text>GDP-alpha-D-mannose = GDP-4-dehydro-alpha-D-rhamnose + H2O</text>
        <dbReference type="Rhea" id="RHEA:23820"/>
        <dbReference type="ChEBI" id="CHEBI:15377"/>
        <dbReference type="ChEBI" id="CHEBI:57527"/>
        <dbReference type="ChEBI" id="CHEBI:57964"/>
        <dbReference type="EC" id="4.2.1.47"/>
    </reaction>
</comment>
<evidence type="ECO:0000256" key="1">
    <source>
        <dbReference type="ARBA" id="ARBA00000188"/>
    </source>
</evidence>
<dbReference type="GO" id="GO:0042351">
    <property type="term" value="P:'de novo' GDP-L-fucose biosynthetic process"/>
    <property type="evidence" value="ECO:0007669"/>
    <property type="project" value="TreeGrafter"/>
</dbReference>
<keyword evidence="6" id="KW-0456">Lyase</keyword>
<dbReference type="InterPro" id="IPR006368">
    <property type="entry name" value="GDP_Man_deHydtase"/>
</dbReference>
<dbReference type="STRING" id="665467.SAMN02982931_02818"/>
<evidence type="ECO:0000313" key="9">
    <source>
        <dbReference type="EMBL" id="SDB37000.1"/>
    </source>
</evidence>
<name>A0A1G6CVW5_9HYPH</name>
<evidence type="ECO:0000256" key="3">
    <source>
        <dbReference type="ARBA" id="ARBA00009263"/>
    </source>
</evidence>
<dbReference type="AlphaFoldDB" id="A0A1G6CVW5"/>
<dbReference type="EC" id="4.2.1.47" evidence="4"/>
<proteinExistence type="inferred from homology"/>
<evidence type="ECO:0000256" key="5">
    <source>
        <dbReference type="ARBA" id="ARBA00022458"/>
    </source>
</evidence>
<dbReference type="PANTHER" id="PTHR43715:SF1">
    <property type="entry name" value="GDP-MANNOSE 4,6 DEHYDRATASE"/>
    <property type="match status" value="1"/>
</dbReference>
<dbReference type="Gene3D" id="3.40.50.720">
    <property type="entry name" value="NAD(P)-binding Rossmann-like Domain"/>
    <property type="match status" value="1"/>
</dbReference>
<dbReference type="FunFam" id="3.40.50.720:FF:000924">
    <property type="entry name" value="GDP-mannose 4,6 dehydratase"/>
    <property type="match status" value="1"/>
</dbReference>
<comment type="similarity">
    <text evidence="3">Belongs to the NAD(P)-dependent epimerase/dehydratase family. GDP-mannose 4,6-dehydratase subfamily.</text>
</comment>
<dbReference type="Proteomes" id="UP000199071">
    <property type="component" value="Unassembled WGS sequence"/>
</dbReference>
<sequence length="330" mass="36866">MTIKARTALITGISGQDGAYLARILVDRGYAVHGTSRSLSKANLTNLSRVRVRDDVKLHEVDYRDATQLEIFVGEHNFSHVFHLAAPSSVASSFLDPIGTIDSIVVCTQNLVRAIERSRYKTRFVNACSSECFGDVSEKANETTKFCPVSPYGIAKGAAHRLVERQRASGRWFSSAILFNHESPFRDPTFVTKKIIRGAIDASDGKIDYLELGNLDVVRDWGWAPEYMEAMALMGEQDQPQTFVVATGVHMKLTRFVELAFEYFGLDWTKFVHISPDLMRSADINVSVGDPKKIDLELGWRAKAKGPTLIELLIEAELGIHSREKPRFSL</sequence>
<dbReference type="EMBL" id="FMXQ01000005">
    <property type="protein sequence ID" value="SDB37000.1"/>
    <property type="molecule type" value="Genomic_DNA"/>
</dbReference>
<dbReference type="RefSeq" id="WP_175478436.1">
    <property type="nucleotide sequence ID" value="NZ_FMXQ01000005.1"/>
</dbReference>
<evidence type="ECO:0000256" key="4">
    <source>
        <dbReference type="ARBA" id="ARBA00011989"/>
    </source>
</evidence>
<keyword evidence="5" id="KW-0536">Nodulation</keyword>
<accession>A0A1G6CVW5</accession>
<protein>
    <recommendedName>
        <fullName evidence="4">GDP-mannose 4,6-dehydratase</fullName>
        <ecNumber evidence="4">4.2.1.47</ecNumber>
    </recommendedName>
</protein>
<dbReference type="InterPro" id="IPR036291">
    <property type="entry name" value="NAD(P)-bd_dom_sf"/>
</dbReference>
<dbReference type="GO" id="GO:0008446">
    <property type="term" value="F:GDP-mannose 4,6-dehydratase activity"/>
    <property type="evidence" value="ECO:0007669"/>
    <property type="project" value="UniProtKB-EC"/>
</dbReference>
<evidence type="ECO:0000259" key="8">
    <source>
        <dbReference type="Pfam" id="PF16363"/>
    </source>
</evidence>
<evidence type="ECO:0000313" key="10">
    <source>
        <dbReference type="Proteomes" id="UP000199071"/>
    </source>
</evidence>
<dbReference type="Gene3D" id="3.90.25.10">
    <property type="entry name" value="UDP-galactose 4-epimerase, domain 1"/>
    <property type="match status" value="1"/>
</dbReference>
<keyword evidence="10" id="KW-1185">Reference proteome</keyword>
<evidence type="ECO:0000256" key="7">
    <source>
        <dbReference type="ARBA" id="ARBA00059383"/>
    </source>
</evidence>
<dbReference type="SUPFAM" id="SSF51735">
    <property type="entry name" value="NAD(P)-binding Rossmann-fold domains"/>
    <property type="match status" value="1"/>
</dbReference>
<comment type="cofactor">
    <cofactor evidence="2">
        <name>NADP(+)</name>
        <dbReference type="ChEBI" id="CHEBI:58349"/>
    </cofactor>
</comment>
<dbReference type="Pfam" id="PF16363">
    <property type="entry name" value="GDP_Man_Dehyd"/>
    <property type="match status" value="1"/>
</dbReference>